<name>A0A7W5FJR8_9ACTN</name>
<proteinExistence type="predicted"/>
<protein>
    <submittedName>
        <fullName evidence="1">Uncharacterized protein</fullName>
    </submittedName>
</protein>
<reference evidence="1 2" key="1">
    <citation type="submission" date="2020-08" db="EMBL/GenBank/DDBJ databases">
        <title>Genomic Encyclopedia of Type Strains, Phase III (KMG-III): the genomes of soil and plant-associated and newly described type strains.</title>
        <authorList>
            <person name="Whitman W."/>
        </authorList>
    </citation>
    <scope>NUCLEOTIDE SEQUENCE [LARGE SCALE GENOMIC DNA]</scope>
    <source>
        <strain evidence="1 2">CECT 3287</strain>
    </source>
</reference>
<accession>A0A7W5FJR8</accession>
<sequence>MTIQPFLKVDPSLPIKLTEIDRTVTVNDALRGITAAQTGSRQGGELEDRTAYGRFPSGSDIWVSMIASVGSIARP</sequence>
<dbReference type="EMBL" id="JACHXF010000032">
    <property type="protein sequence ID" value="MBB3101034.1"/>
    <property type="molecule type" value="Genomic_DNA"/>
</dbReference>
<keyword evidence="2" id="KW-1185">Reference proteome</keyword>
<comment type="caution">
    <text evidence="1">The sequence shown here is derived from an EMBL/GenBank/DDBJ whole genome shotgun (WGS) entry which is preliminary data.</text>
</comment>
<dbReference type="AlphaFoldDB" id="A0A7W5FJR8"/>
<evidence type="ECO:0000313" key="1">
    <source>
        <dbReference type="EMBL" id="MBB3101034.1"/>
    </source>
</evidence>
<gene>
    <name evidence="1" type="ORF">FHR83_008762</name>
</gene>
<organism evidence="1 2">
    <name type="scientific">Actinoplanes campanulatus</name>
    <dbReference type="NCBI Taxonomy" id="113559"/>
    <lineage>
        <taxon>Bacteria</taxon>
        <taxon>Bacillati</taxon>
        <taxon>Actinomycetota</taxon>
        <taxon>Actinomycetes</taxon>
        <taxon>Micromonosporales</taxon>
        <taxon>Micromonosporaceae</taxon>
        <taxon>Actinoplanes</taxon>
    </lineage>
</organism>
<dbReference type="RefSeq" id="WP_183227229.1">
    <property type="nucleotide sequence ID" value="NZ_BMPW01000037.1"/>
</dbReference>
<dbReference type="Proteomes" id="UP000590749">
    <property type="component" value="Unassembled WGS sequence"/>
</dbReference>
<evidence type="ECO:0000313" key="2">
    <source>
        <dbReference type="Proteomes" id="UP000590749"/>
    </source>
</evidence>